<dbReference type="Proteomes" id="UP000290582">
    <property type="component" value="Apicoplast PVVCY_API"/>
</dbReference>
<evidence type="ECO:0000313" key="2">
    <source>
        <dbReference type="EMBL" id="VEV59436.1"/>
    </source>
</evidence>
<dbReference type="EMBL" id="LR215071">
    <property type="protein sequence ID" value="VEV59436.1"/>
    <property type="molecule type" value="Genomic_DNA"/>
</dbReference>
<dbReference type="AlphaFoldDB" id="A0A449C182"/>
<dbReference type="VEuPathDB" id="PlasmoDB:PVVCY_API_0100080"/>
<name>A0A449C182_PLAVN</name>
<proteinExistence type="predicted"/>
<reference evidence="2 3" key="1">
    <citation type="submission" date="2019-01" db="EMBL/GenBank/DDBJ databases">
        <authorList>
            <person name="Ramaprasad A."/>
        </authorList>
    </citation>
    <scope>NUCLEOTIDE SEQUENCE [LARGE SCALE GENOMIC DNA]</scope>
</reference>
<evidence type="ECO:0000313" key="3">
    <source>
        <dbReference type="Proteomes" id="UP000290582"/>
    </source>
</evidence>
<keyword evidence="1" id="KW-0812">Transmembrane</keyword>
<protein>
    <submittedName>
        <fullName evidence="2">Uncharacterized protein</fullName>
    </submittedName>
</protein>
<organism evidence="2 3">
    <name type="scientific">Plasmodium vinckei vinckei</name>
    <dbReference type="NCBI Taxonomy" id="54757"/>
    <lineage>
        <taxon>Eukaryota</taxon>
        <taxon>Sar</taxon>
        <taxon>Alveolata</taxon>
        <taxon>Apicomplexa</taxon>
        <taxon>Aconoidasida</taxon>
        <taxon>Haemosporida</taxon>
        <taxon>Plasmodiidae</taxon>
        <taxon>Plasmodium</taxon>
        <taxon>Plasmodium (Vinckeia)</taxon>
    </lineage>
</organism>
<sequence length="101" mass="12827">MIFNIHYKLKKILLLKQFKNNKKIKYIYLNKQINIILKSKNSNNYLYNILKYKYKNLKTLYIIINKYNLMLIKFINFWYILNNYYIEYNKFYLIKTIFTYF</sequence>
<keyword evidence="1" id="KW-0472">Membrane</keyword>
<evidence type="ECO:0000256" key="1">
    <source>
        <dbReference type="SAM" id="Phobius"/>
    </source>
</evidence>
<dbReference type="RefSeq" id="XP_037490970.1">
    <property type="nucleotide sequence ID" value="NW_023618544.1"/>
</dbReference>
<keyword evidence="1" id="KW-1133">Transmembrane helix</keyword>
<gene>
    <name evidence="2" type="ORF">PVVCY_API_0100080</name>
</gene>
<feature type="transmembrane region" description="Helical" evidence="1">
    <location>
        <begin position="60"/>
        <end position="81"/>
    </location>
</feature>
<dbReference type="OrthoDB" id="392910at2759"/>
<dbReference type="GeneID" id="59893183"/>
<dbReference type="KEGG" id="pvv:PVVCY_API_0100080"/>
<accession>A0A449C182</accession>